<dbReference type="GeneID" id="118279529"/>
<name>A0A9R0DIK0_SPOFR</name>
<feature type="compositionally biased region" description="Low complexity" evidence="1">
    <location>
        <begin position="106"/>
        <end position="118"/>
    </location>
</feature>
<dbReference type="Proteomes" id="UP000829999">
    <property type="component" value="Chromosome 22"/>
</dbReference>
<feature type="compositionally biased region" description="Pro residues" evidence="1">
    <location>
        <begin position="51"/>
        <end position="63"/>
    </location>
</feature>
<dbReference type="RefSeq" id="XP_035455057.2">
    <property type="nucleotide sequence ID" value="XM_035599164.2"/>
</dbReference>
<evidence type="ECO:0000256" key="1">
    <source>
        <dbReference type="SAM" id="MobiDB-lite"/>
    </source>
</evidence>
<feature type="compositionally biased region" description="Basic residues" evidence="1">
    <location>
        <begin position="83"/>
        <end position="96"/>
    </location>
</feature>
<evidence type="ECO:0000256" key="2">
    <source>
        <dbReference type="SAM" id="SignalP"/>
    </source>
</evidence>
<feature type="chain" id="PRO_5040130721" evidence="2">
    <location>
        <begin position="19"/>
        <end position="143"/>
    </location>
</feature>
<accession>A0A9R0DIK0</accession>
<evidence type="ECO:0000313" key="3">
    <source>
        <dbReference type="Proteomes" id="UP000829999"/>
    </source>
</evidence>
<keyword evidence="3" id="KW-1185">Reference proteome</keyword>
<organism evidence="3 4">
    <name type="scientific">Spodoptera frugiperda</name>
    <name type="common">Fall armyworm</name>
    <dbReference type="NCBI Taxonomy" id="7108"/>
    <lineage>
        <taxon>Eukaryota</taxon>
        <taxon>Metazoa</taxon>
        <taxon>Ecdysozoa</taxon>
        <taxon>Arthropoda</taxon>
        <taxon>Hexapoda</taxon>
        <taxon>Insecta</taxon>
        <taxon>Pterygota</taxon>
        <taxon>Neoptera</taxon>
        <taxon>Endopterygota</taxon>
        <taxon>Lepidoptera</taxon>
        <taxon>Glossata</taxon>
        <taxon>Ditrysia</taxon>
        <taxon>Noctuoidea</taxon>
        <taxon>Noctuidae</taxon>
        <taxon>Amphipyrinae</taxon>
        <taxon>Spodoptera</taxon>
    </lineage>
</organism>
<proteinExistence type="predicted"/>
<feature type="region of interest" description="Disordered" evidence="1">
    <location>
        <begin position="22"/>
        <end position="143"/>
    </location>
</feature>
<sequence>MQLVLAFMLCALSVLAAAQHEPAASDERHVQLGNDDDHYQILQRTVRDARPPPPPPQPVPAPRPDPRPDPMMPANRIRSIYNRPRKPKPKPRHYYRRTYYDRSRYTQRPQYSRQQYSRGWYGRPQQRRRQQSPYVFGSPTFDW</sequence>
<reference evidence="4" key="1">
    <citation type="submission" date="2025-08" db="UniProtKB">
        <authorList>
            <consortium name="RefSeq"/>
        </authorList>
    </citation>
    <scope>IDENTIFICATION</scope>
    <source>
        <tissue evidence="4">Whole larval tissue</tissue>
    </source>
</reference>
<protein>
    <submittedName>
        <fullName evidence="4">Uncharacterized protein LOC118279529</fullName>
    </submittedName>
</protein>
<dbReference type="AlphaFoldDB" id="A0A9R0DIK0"/>
<feature type="compositionally biased region" description="Basic and acidic residues" evidence="1">
    <location>
        <begin position="23"/>
        <end position="50"/>
    </location>
</feature>
<evidence type="ECO:0000313" key="4">
    <source>
        <dbReference type="RefSeq" id="XP_035455057.2"/>
    </source>
</evidence>
<keyword evidence="2" id="KW-0732">Signal</keyword>
<gene>
    <name evidence="4" type="primary">LOC118279529</name>
</gene>
<feature type="signal peptide" evidence="2">
    <location>
        <begin position="1"/>
        <end position="18"/>
    </location>
</feature>